<evidence type="ECO:0000256" key="1">
    <source>
        <dbReference type="SAM" id="Phobius"/>
    </source>
</evidence>
<dbReference type="GeneID" id="92510282"/>
<dbReference type="Proteomes" id="UP000673552">
    <property type="component" value="Chromosome 36"/>
</dbReference>
<proteinExistence type="predicted"/>
<dbReference type="KEGG" id="lmat:92510282"/>
<reference evidence="2 3" key="1">
    <citation type="submission" date="2021-03" db="EMBL/GenBank/DDBJ databases">
        <title>Leishmania (Mundinia) martiniquensis Genome sequencing and assembly.</title>
        <authorList>
            <person name="Almutairi H."/>
            <person name="Gatherer D."/>
        </authorList>
    </citation>
    <scope>NUCLEOTIDE SEQUENCE [LARGE SCALE GENOMIC DNA]</scope>
    <source>
        <strain evidence="2">LSCM1</strain>
    </source>
</reference>
<feature type="transmembrane region" description="Helical" evidence="1">
    <location>
        <begin position="21"/>
        <end position="40"/>
    </location>
</feature>
<keyword evidence="1" id="KW-0812">Transmembrane</keyword>
<sequence length="579" mass="62707">MRPASTKATGIGGRRVYHVGNAVLSVLVFGVTLVLSMALLDPRRGSGLLPERFQVPPVGFTEGVLVKDFTAVVVRANQSTLLMVPAAGIRGVEYVSRALDNFFSVALATANDTNAVGQNDVEGAGMRSQFMVTLADVYSTVLLRGGSADASKTPAETTGAATTAPLSLRRPSVLHLCSALACVAPFVAQQWSDRAEAASLLNDIKHNRSSTLRTRARAVTNLALVFGEASESVAVMHELAEHRVLTAQISATSHDYLSAMPLIGKLALENVQAACSSLKECHYRCPVKHAQVATGLKAQSEHLPAEASRKRLLEEWLRRNATSSGSSAWRTVDVLPFALVVFEDSRKLDEVPLDLVHVDLSSADSVAALAYLEALVSATVKPPHLPPRNLLVSIFASEWVKEIIDMLLRLETVHRYSAIPLQKSCIGPERAFTPHERWSMSHMQSWMRESSLEGAYLSPFLGRSRAAQIPLCTVLLSRQVDSLDKLLQMVSKVISTYPSAASPLERFLYHSVGLSPNDEELVTSLPSSLADAKVSSVSSSSRALRGAMEFAVQHSYCVIPIAVCFLLTRNVCRRRGVCE</sequence>
<dbReference type="RefSeq" id="XP_067173875.1">
    <property type="nucleotide sequence ID" value="XM_067317770.1"/>
</dbReference>
<keyword evidence="1" id="KW-0472">Membrane</keyword>
<dbReference type="OrthoDB" id="273053at2759"/>
<evidence type="ECO:0000313" key="3">
    <source>
        <dbReference type="Proteomes" id="UP000673552"/>
    </source>
</evidence>
<evidence type="ECO:0000313" key="2">
    <source>
        <dbReference type="EMBL" id="KAG5463938.1"/>
    </source>
</evidence>
<gene>
    <name evidence="2" type="ORF">LSCM1_00111</name>
</gene>
<dbReference type="EMBL" id="JAFEUZ010000036">
    <property type="protein sequence ID" value="KAG5463938.1"/>
    <property type="molecule type" value="Genomic_DNA"/>
</dbReference>
<comment type="caution">
    <text evidence="2">The sequence shown here is derived from an EMBL/GenBank/DDBJ whole genome shotgun (WGS) entry which is preliminary data.</text>
</comment>
<organism evidence="2 3">
    <name type="scientific">Leishmania martiniquensis</name>
    <dbReference type="NCBI Taxonomy" id="1580590"/>
    <lineage>
        <taxon>Eukaryota</taxon>
        <taxon>Discoba</taxon>
        <taxon>Euglenozoa</taxon>
        <taxon>Kinetoplastea</taxon>
        <taxon>Metakinetoplastina</taxon>
        <taxon>Trypanosomatida</taxon>
        <taxon>Trypanosomatidae</taxon>
        <taxon>Leishmaniinae</taxon>
        <taxon>Leishmania</taxon>
    </lineage>
</organism>
<dbReference type="AlphaFoldDB" id="A0A836GHD6"/>
<keyword evidence="1" id="KW-1133">Transmembrane helix</keyword>
<keyword evidence="3" id="KW-1185">Reference proteome</keyword>
<protein>
    <submittedName>
        <fullName evidence="2">Uncharacterized protein</fullName>
    </submittedName>
</protein>
<accession>A0A836GHD6</accession>
<name>A0A836GHD6_9TRYP</name>